<dbReference type="EMBL" id="CP102480">
    <property type="protein sequence ID" value="UUX48797.1"/>
    <property type="molecule type" value="Genomic_DNA"/>
</dbReference>
<dbReference type="RefSeq" id="WP_257767299.1">
    <property type="nucleotide sequence ID" value="NZ_CP102480.1"/>
</dbReference>
<keyword evidence="3" id="KW-1185">Reference proteome</keyword>
<sequence length="505" mass="53472">MAPHAASEETQRLAMASPRLLQPANDGSGRAGRQLASTTPAVSYTLKITNNNATLIPSPYVTFTSTGMSYTDSQGATKQISAYTSVPLSDIQNAEITVSSTAIGGDFYISDKKLQYRNSSGDCADLSSGHPVAPSPVSPTDCNIDTRWQFVEVGGDYDLTYINLFSVPLALTVGGTQYGNATAAEISALKTALGNLTEPAGAAIHKDSNGNFIRAVSPANAGSPDSKLLKEYPSFASYLANRFTLPESGGHFSAIKIDNTYSGPGVTNANSVCTVNDKAFQTQDYSATAYYISLGGERKYLSLLWIFGSADKVGDFAITGVRLREDMSGVAACGGSTGPSYCYTTQVRPEDLNQAFYTAVMSYTVDNESCPAFSQMLPIHAPKIVDTVESNGANDVFSTVVRDFLVGFAGGFVGSPTAAPQNPTGAATYGTMTSGEWSSLSTELFGGLQPHHSYYNPWGAAIYGTFNSEVYGFQYSDYFSGPLGNPLMQVNAGDTVEITILDESQ</sequence>
<dbReference type="InterPro" id="IPR037176">
    <property type="entry name" value="Osmotin/thaumatin-like_sf"/>
</dbReference>
<organism evidence="2 3">
    <name type="scientific">Nisaea acidiphila</name>
    <dbReference type="NCBI Taxonomy" id="1862145"/>
    <lineage>
        <taxon>Bacteria</taxon>
        <taxon>Pseudomonadati</taxon>
        <taxon>Pseudomonadota</taxon>
        <taxon>Alphaproteobacteria</taxon>
        <taxon>Rhodospirillales</taxon>
        <taxon>Thalassobaculaceae</taxon>
        <taxon>Nisaea</taxon>
    </lineage>
</organism>
<evidence type="ECO:0000313" key="3">
    <source>
        <dbReference type="Proteomes" id="UP001060336"/>
    </source>
</evidence>
<dbReference type="InterPro" id="IPR032477">
    <property type="entry name" value="Glyco_hydro_64"/>
</dbReference>
<accession>A0A9J7ATU3</accession>
<dbReference type="Gene3D" id="2.60.110.10">
    <property type="entry name" value="Thaumatin"/>
    <property type="match status" value="1"/>
</dbReference>
<name>A0A9J7ATU3_9PROT</name>
<dbReference type="KEGG" id="naci:NUH88_15460"/>
<feature type="domain" description="GH64" evidence="1">
    <location>
        <begin position="68"/>
        <end position="232"/>
    </location>
</feature>
<evidence type="ECO:0000313" key="2">
    <source>
        <dbReference type="EMBL" id="UUX48797.1"/>
    </source>
</evidence>
<dbReference type="Pfam" id="PF16483">
    <property type="entry name" value="Glyco_hydro_64"/>
    <property type="match status" value="1"/>
</dbReference>
<reference evidence="2" key="1">
    <citation type="submission" date="2022-08" db="EMBL/GenBank/DDBJ databases">
        <title>Nisaea acidiphila sp. nov., isolated from a marine algal debris and emended description of the genus Nisaea Urios et al. 2008.</title>
        <authorList>
            <person name="Kwon K."/>
        </authorList>
    </citation>
    <scope>NUCLEOTIDE SEQUENCE</scope>
    <source>
        <strain evidence="2">MEBiC11861</strain>
    </source>
</reference>
<proteinExistence type="predicted"/>
<dbReference type="AlphaFoldDB" id="A0A9J7ATU3"/>
<evidence type="ECO:0000259" key="1">
    <source>
        <dbReference type="Pfam" id="PF16483"/>
    </source>
</evidence>
<protein>
    <submittedName>
        <fullName evidence="2">Beta-1,3-glucanase family protein</fullName>
    </submittedName>
</protein>
<gene>
    <name evidence="2" type="ORF">NUH88_15460</name>
</gene>
<dbReference type="Proteomes" id="UP001060336">
    <property type="component" value="Chromosome"/>
</dbReference>